<dbReference type="PANTHER" id="PTHR30093:SF7">
    <property type="entry name" value="MSHA MAJOR PILIN SUBUNIT MSHA"/>
    <property type="match status" value="1"/>
</dbReference>
<accession>A0AAE9Z0C8</accession>
<dbReference type="InterPro" id="IPR012902">
    <property type="entry name" value="N_methyl_site"/>
</dbReference>
<proteinExistence type="predicted"/>
<dbReference type="InterPro" id="IPR045584">
    <property type="entry name" value="Pilin-like"/>
</dbReference>
<gene>
    <name evidence="2" type="ORF">SG34_024685</name>
</gene>
<organism evidence="2 3">
    <name type="scientific">Thalassomonas viridans</name>
    <dbReference type="NCBI Taxonomy" id="137584"/>
    <lineage>
        <taxon>Bacteria</taxon>
        <taxon>Pseudomonadati</taxon>
        <taxon>Pseudomonadota</taxon>
        <taxon>Gammaproteobacteria</taxon>
        <taxon>Alteromonadales</taxon>
        <taxon>Colwelliaceae</taxon>
        <taxon>Thalassomonas</taxon>
    </lineage>
</organism>
<dbReference type="NCBIfam" id="TIGR02532">
    <property type="entry name" value="IV_pilin_GFxxxE"/>
    <property type="match status" value="1"/>
</dbReference>
<protein>
    <submittedName>
        <fullName evidence="2">Prepilin-type N-terminal cleavage/methylation domain-containing protein</fullName>
    </submittedName>
</protein>
<keyword evidence="1" id="KW-0812">Transmembrane</keyword>
<reference evidence="2 3" key="2">
    <citation type="journal article" date="2022" name="Mar. Drugs">
        <title>Bioassay-Guided Fractionation Leads to the Detection of Cholic Acid Generated by the Rare Thalassomonas sp.</title>
        <authorList>
            <person name="Pheiffer F."/>
            <person name="Schneider Y.K."/>
            <person name="Hansen E.H."/>
            <person name="Andersen J.H."/>
            <person name="Isaksson J."/>
            <person name="Busche T."/>
            <person name="R C."/>
            <person name="Kalinowski J."/>
            <person name="Zyl L.V."/>
            <person name="Trindade M."/>
        </authorList>
    </citation>
    <scope>NUCLEOTIDE SEQUENCE [LARGE SCALE GENOMIC DNA]</scope>
    <source>
        <strain evidence="2 3">XOM25</strain>
    </source>
</reference>
<dbReference type="Gene3D" id="3.30.700.10">
    <property type="entry name" value="Glycoprotein, Type 4 Pilin"/>
    <property type="match status" value="1"/>
</dbReference>
<keyword evidence="3" id="KW-1185">Reference proteome</keyword>
<evidence type="ECO:0000313" key="2">
    <source>
        <dbReference type="EMBL" id="WDE04496.1"/>
    </source>
</evidence>
<dbReference type="KEGG" id="tvd:SG34_024685"/>
<name>A0AAE9Z0C8_9GAMM</name>
<dbReference type="PANTHER" id="PTHR30093">
    <property type="entry name" value="GENERAL SECRETION PATHWAY PROTEIN G"/>
    <property type="match status" value="1"/>
</dbReference>
<keyword evidence="1" id="KW-0472">Membrane</keyword>
<dbReference type="Pfam" id="PF07963">
    <property type="entry name" value="N_methyl"/>
    <property type="match status" value="1"/>
</dbReference>
<keyword evidence="1" id="KW-1133">Transmembrane helix</keyword>
<sequence length="165" mass="17124">MRRLQKQAGFTLIELVVVIVILGILAVTAAPKFVDLTGDANAATLQGAKAAVETATTGVHAKSLIAGNHTALKATNPTVTVAGATIEIGSGWQNATLDNFNDLLDIEFGANEQFSSAVNGTSFFIYITGDTAPTEAAPGNCRVQYTESVDPNVKPTIDIDITGCS</sequence>
<reference evidence="2 3" key="1">
    <citation type="journal article" date="2015" name="Genome Announc.">
        <title>Draft Genome Sequences of Marine Isolates of Thalassomonas viridans and Thalassomonas actiniarum.</title>
        <authorList>
            <person name="Olonade I."/>
            <person name="van Zyl L.J."/>
            <person name="Trindade M."/>
        </authorList>
    </citation>
    <scope>NUCLEOTIDE SEQUENCE [LARGE SCALE GENOMIC DNA]</scope>
    <source>
        <strain evidence="2 3">XOM25</strain>
    </source>
</reference>
<dbReference type="EMBL" id="CP059733">
    <property type="protein sequence ID" value="WDE04496.1"/>
    <property type="molecule type" value="Genomic_DNA"/>
</dbReference>
<dbReference type="AlphaFoldDB" id="A0AAE9Z0C8"/>
<dbReference type="RefSeq" id="WP_044837984.1">
    <property type="nucleotide sequence ID" value="NZ_CP059733.1"/>
</dbReference>
<evidence type="ECO:0000313" key="3">
    <source>
        <dbReference type="Proteomes" id="UP000032352"/>
    </source>
</evidence>
<feature type="transmembrane region" description="Helical" evidence="1">
    <location>
        <begin position="12"/>
        <end position="30"/>
    </location>
</feature>
<dbReference type="PROSITE" id="PS00409">
    <property type="entry name" value="PROKAR_NTER_METHYL"/>
    <property type="match status" value="1"/>
</dbReference>
<evidence type="ECO:0000256" key="1">
    <source>
        <dbReference type="SAM" id="Phobius"/>
    </source>
</evidence>
<dbReference type="Proteomes" id="UP000032352">
    <property type="component" value="Chromosome"/>
</dbReference>
<dbReference type="SUPFAM" id="SSF54523">
    <property type="entry name" value="Pili subunits"/>
    <property type="match status" value="1"/>
</dbReference>